<evidence type="ECO:0008006" key="3">
    <source>
        <dbReference type="Google" id="ProtNLM"/>
    </source>
</evidence>
<dbReference type="InterPro" id="IPR011990">
    <property type="entry name" value="TPR-like_helical_dom_sf"/>
</dbReference>
<evidence type="ECO:0000313" key="1">
    <source>
        <dbReference type="EMBL" id="PPK76177.1"/>
    </source>
</evidence>
<protein>
    <recommendedName>
        <fullName evidence="3">Tetratricopeptide repeat protein</fullName>
    </recommendedName>
</protein>
<sequence>MKNKSFKPSDFMKARRPEQFSDSSIISEPIISKEQFDHFLATITQRCQEKDFENFCRLLAQKEICPNLVIQTGSTGGGDSKVDTETYPVADDISLKWYEGIGRKADNERWAFAISVQKTWKTKIQGDVKKIVLTGRDYKRIYFMSNQAIRDKDRAEYEDTLTKEYGVPVHIFDKQWIIDKVYSHNRFDIAISALNLTYAEDRHKVIGFKDAEKLADLAAIEKEIDNFDSAINMGYQFVEDCLYAAILSRELEKPQFEVYGRFERAKRVAEEFGVSQQVLRATYQHIWTAYCWYNDFKLTNKLYDELEALSINSNNVWDLERLCTLYTNIQTAAFSEYLTFSEAKLTERFESLFNTLSAITDDNTRPNASATAKSHILLLKLSKAAITKKPLTGIFSEIGELLDSSHNLMDFPAEILIRVIKELSGFIGEEHGFDELFEKIIEVSTQRLGDGEAGRLLVNNGFRKLDSNKYHEAIKLFAKASNKLIQYEHRDYFIQAQAGIACAYESMGLFWAARGCYALAVHQLDKDFAEHGTMPKIMSTLLRHLIWIEIRLGRVPYVLAWLSYKNIIDTHILEIKPDENSDEDNQLIDTVLGILILKTKYQDLGGLSFLPELLDKFGLYMSQFAALYALGHEDRVVSEFKFEDENLYEFCTNWLNQPANADLPISSEWNIDKIISINSLVLGVKFSIDLPNDKGLLMFSEAILSAIECFLATGLAHKFYPQQSNVNCILEINESVEKVSYKEIENDCGEITIYILVKNNDMLSYIQSKASHDDIFNLVVRIICEGVIIGDLNNTEALVKNDLALDRMNQLIHLPTILNNILDSQLLYSLKQWEAHAGHEQFALLRTKPWSDNLYNSNTTFKIDDSKNNKYSEKSFSEAKHNDIKTISIINTRVWNKAKWSGTLYAFSPETPIPILGLTFNNKTESLKIFNGWKKRLGSVDINNEINVCIITEIDKNNPHHYKVIIHPNYKLLDSKSHEFCIFVNRSNIMTPNNSVNLNNFKRSLSRGLGYFLIPATFNQKNSQPEMADEKYWIRKNNIKIIEAWKIGVNDMEYMAISGDDDLSNN</sequence>
<evidence type="ECO:0000313" key="2">
    <source>
        <dbReference type="Proteomes" id="UP000240010"/>
    </source>
</evidence>
<name>A0A2S6HFD4_9GAMM</name>
<reference evidence="1 2" key="1">
    <citation type="submission" date="2018-02" db="EMBL/GenBank/DDBJ databases">
        <title>Subsurface microbial communities from deep shales in Ohio and West Virginia, USA.</title>
        <authorList>
            <person name="Wrighton K."/>
        </authorList>
    </citation>
    <scope>NUCLEOTIDE SEQUENCE [LARGE SCALE GENOMIC DNA]</scope>
    <source>
        <strain evidence="1 2">OWC-DMM</strain>
    </source>
</reference>
<accession>A0A2S6HFD4</accession>
<dbReference type="SUPFAM" id="SSF48452">
    <property type="entry name" value="TPR-like"/>
    <property type="match status" value="1"/>
</dbReference>
<dbReference type="AlphaFoldDB" id="A0A2S6HFD4"/>
<dbReference type="Proteomes" id="UP000240010">
    <property type="component" value="Unassembled WGS sequence"/>
</dbReference>
<comment type="caution">
    <text evidence="1">The sequence shown here is derived from an EMBL/GenBank/DDBJ whole genome shotgun (WGS) entry which is preliminary data.</text>
</comment>
<proteinExistence type="predicted"/>
<dbReference type="EMBL" id="PTIZ01000004">
    <property type="protein sequence ID" value="PPK76177.1"/>
    <property type="molecule type" value="Genomic_DNA"/>
</dbReference>
<organism evidence="1 2">
    <name type="scientific">Methylobacter tundripaludum</name>
    <dbReference type="NCBI Taxonomy" id="173365"/>
    <lineage>
        <taxon>Bacteria</taxon>
        <taxon>Pseudomonadati</taxon>
        <taxon>Pseudomonadota</taxon>
        <taxon>Gammaproteobacteria</taxon>
        <taxon>Methylococcales</taxon>
        <taxon>Methylococcaceae</taxon>
        <taxon>Methylobacter</taxon>
    </lineage>
</organism>
<dbReference type="RefSeq" id="WP_146086212.1">
    <property type="nucleotide sequence ID" value="NZ_PTIZ01000004.1"/>
</dbReference>
<gene>
    <name evidence="1" type="ORF">B0F87_104269</name>
</gene>